<evidence type="ECO:0000313" key="1">
    <source>
        <dbReference type="EMBL" id="AOR80750.1"/>
    </source>
</evidence>
<evidence type="ECO:0000313" key="2">
    <source>
        <dbReference type="Proteomes" id="UP000094626"/>
    </source>
</evidence>
<keyword evidence="2" id="KW-1185">Reference proteome</keyword>
<sequence>MTVPDTTPGITLRTLLFKLSWLGEAEYEDTFAPLTYKLGTSVPNYCCFDPAVTTWRQNRTYLGFLGRAPFARGSVKLRTMAM</sequence>
<accession>A0A1D8AF65</accession>
<geneLocation type="plasmid" evidence="1 2">
    <name>pSA2</name>
</geneLocation>
<dbReference type="AlphaFoldDB" id="A0A1D8AF65"/>
<dbReference type="OrthoDB" id="7432466at2"/>
<proteinExistence type="predicted"/>
<dbReference type="EMBL" id="CP017077">
    <property type="protein sequence ID" value="AOR80750.1"/>
    <property type="molecule type" value="Genomic_DNA"/>
</dbReference>
<gene>
    <name evidence="1" type="ORF">BES08_28485</name>
</gene>
<dbReference type="KEGG" id="nre:BES08_28485"/>
<keyword evidence="1" id="KW-0614">Plasmid</keyword>
<reference evidence="2" key="1">
    <citation type="journal article" date="2017" name="J. Biotechnol.">
        <title>Complete genome sequence of Novosphingobium resinovorum SA1, a versatile xenobiotic-degrading bacterium capable of utilizing sulfanilic acid.</title>
        <authorList>
            <person name="Hegedus B."/>
            <person name="Kos P.B."/>
            <person name="Balint B."/>
            <person name="Maroti G."/>
            <person name="Gan H.M."/>
            <person name="Perei K."/>
            <person name="Rakhely G."/>
        </authorList>
    </citation>
    <scope>NUCLEOTIDE SEQUENCE [LARGE SCALE GENOMIC DNA]</scope>
    <source>
        <strain evidence="2">SA1</strain>
    </source>
</reference>
<dbReference type="Proteomes" id="UP000094626">
    <property type="component" value="Plasmid pSA2"/>
</dbReference>
<name>A0A1D8AF65_9SPHN</name>
<organism evidence="1 2">
    <name type="scientific">Novosphingobium resinovorum</name>
    <dbReference type="NCBI Taxonomy" id="158500"/>
    <lineage>
        <taxon>Bacteria</taxon>
        <taxon>Pseudomonadati</taxon>
        <taxon>Pseudomonadota</taxon>
        <taxon>Alphaproteobacteria</taxon>
        <taxon>Sphingomonadales</taxon>
        <taxon>Sphingomonadaceae</taxon>
        <taxon>Novosphingobium</taxon>
    </lineage>
</organism>
<protein>
    <submittedName>
        <fullName evidence="1">Uncharacterized protein</fullName>
    </submittedName>
</protein>